<reference evidence="1 2" key="1">
    <citation type="journal article" date="2015" name="Sci. Rep.">
        <title>The power of single molecule real-time sequencing technology in the de novo assembly of a eukaryotic genome.</title>
        <authorList>
            <person name="Sakai H."/>
            <person name="Naito K."/>
            <person name="Ogiso-Tanaka E."/>
            <person name="Takahashi Y."/>
            <person name="Iseki K."/>
            <person name="Muto C."/>
            <person name="Satou K."/>
            <person name="Teruya K."/>
            <person name="Shiroma A."/>
            <person name="Shimoji M."/>
            <person name="Hirano T."/>
            <person name="Itoh T."/>
            <person name="Kaga A."/>
            <person name="Tomooka N."/>
        </authorList>
    </citation>
    <scope>NUCLEOTIDE SEQUENCE [LARGE SCALE GENOMIC DNA]</scope>
    <source>
        <strain evidence="2">cv. Shumari</strain>
    </source>
</reference>
<evidence type="ECO:0000313" key="2">
    <source>
        <dbReference type="Proteomes" id="UP000291084"/>
    </source>
</evidence>
<accession>A0A0S3RK81</accession>
<dbReference type="EMBL" id="AP015036">
    <property type="protein sequence ID" value="BAT80995.1"/>
    <property type="molecule type" value="Genomic_DNA"/>
</dbReference>
<keyword evidence="2" id="KW-1185">Reference proteome</keyword>
<dbReference type="Proteomes" id="UP000291084">
    <property type="component" value="Chromosome 3"/>
</dbReference>
<dbReference type="AlphaFoldDB" id="A0A0S3RK81"/>
<name>A0A0S3RK81_PHAAN</name>
<proteinExistence type="predicted"/>
<gene>
    <name evidence="1" type="primary">Vigan.03G063100</name>
    <name evidence="1" type="ORF">VIGAN_03063100</name>
</gene>
<organism evidence="1 2">
    <name type="scientific">Vigna angularis var. angularis</name>
    <dbReference type="NCBI Taxonomy" id="157739"/>
    <lineage>
        <taxon>Eukaryota</taxon>
        <taxon>Viridiplantae</taxon>
        <taxon>Streptophyta</taxon>
        <taxon>Embryophyta</taxon>
        <taxon>Tracheophyta</taxon>
        <taxon>Spermatophyta</taxon>
        <taxon>Magnoliopsida</taxon>
        <taxon>eudicotyledons</taxon>
        <taxon>Gunneridae</taxon>
        <taxon>Pentapetalae</taxon>
        <taxon>rosids</taxon>
        <taxon>fabids</taxon>
        <taxon>Fabales</taxon>
        <taxon>Fabaceae</taxon>
        <taxon>Papilionoideae</taxon>
        <taxon>50 kb inversion clade</taxon>
        <taxon>NPAAA clade</taxon>
        <taxon>indigoferoid/millettioid clade</taxon>
        <taxon>Phaseoleae</taxon>
        <taxon>Vigna</taxon>
    </lineage>
</organism>
<protein>
    <submittedName>
        <fullName evidence="1">Uncharacterized protein</fullName>
    </submittedName>
</protein>
<evidence type="ECO:0000313" key="1">
    <source>
        <dbReference type="EMBL" id="BAT80995.1"/>
    </source>
</evidence>
<sequence>MKLSNYKVKHVRCSITISNIQTKLLLVYYERDTVRSFTKGSLSFCFLHGRECVWRSRFFHLQFMTFLILIRFCYS</sequence>